<dbReference type="AlphaFoldDB" id="A0A1D6J5D6"/>
<protein>
    <submittedName>
        <fullName evidence="1">Sterile alpha motif (SAM) domain-containing protein</fullName>
    </submittedName>
</protein>
<gene>
    <name evidence="1" type="ORF">ZEAMMB73_Zm00001d025178</name>
</gene>
<evidence type="ECO:0000313" key="1">
    <source>
        <dbReference type="EMBL" id="AQK43149.1"/>
    </source>
</evidence>
<reference evidence="1" key="1">
    <citation type="submission" date="2015-12" db="EMBL/GenBank/DDBJ databases">
        <title>Update maize B73 reference genome by single molecule sequencing technologies.</title>
        <authorList>
            <consortium name="Maize Genome Sequencing Project"/>
            <person name="Ware D."/>
        </authorList>
    </citation>
    <scope>NUCLEOTIDE SEQUENCE</scope>
    <source>
        <tissue evidence="1">Seedling</tissue>
    </source>
</reference>
<proteinExistence type="predicted"/>
<organism evidence="1">
    <name type="scientific">Zea mays</name>
    <name type="common">Maize</name>
    <dbReference type="NCBI Taxonomy" id="4577"/>
    <lineage>
        <taxon>Eukaryota</taxon>
        <taxon>Viridiplantae</taxon>
        <taxon>Streptophyta</taxon>
        <taxon>Embryophyta</taxon>
        <taxon>Tracheophyta</taxon>
        <taxon>Spermatophyta</taxon>
        <taxon>Magnoliopsida</taxon>
        <taxon>Liliopsida</taxon>
        <taxon>Poales</taxon>
        <taxon>Poaceae</taxon>
        <taxon>PACMAD clade</taxon>
        <taxon>Panicoideae</taxon>
        <taxon>Andropogonodae</taxon>
        <taxon>Andropogoneae</taxon>
        <taxon>Tripsacinae</taxon>
        <taxon>Zea</taxon>
    </lineage>
</organism>
<name>A0A1D6J5D6_MAIZE</name>
<sequence length="116" mass="13844">MYSDQISTGRKRSIHDRLDGDLPAGTGAGGRVRHTVSKRQRQIDEKWKHDLYREDDEPASSIFFLIYMQHYFHIQFQFNTYLYFVLRINRSEGFAIEASEAKFTTKLYQHKEFWCA</sequence>
<accession>A0A1D6J5D6</accession>
<dbReference type="EMBL" id="CM000786">
    <property type="protein sequence ID" value="AQK43149.1"/>
    <property type="molecule type" value="Genomic_DNA"/>
</dbReference>